<dbReference type="GeneID" id="41841029"/>
<reference evidence="7 8" key="1">
    <citation type="submission" date="2014-07" db="EMBL/GenBank/DDBJ databases">
        <title>Genome Sequencing of Dermacoccus nishinomiyaensis.</title>
        <authorList>
            <person name="Hong K.W."/>
            <person name="Chan K.G."/>
        </authorList>
    </citation>
    <scope>NUCLEOTIDE SEQUENCE [LARGE SCALE GENOMIC DNA]</scope>
    <source>
        <strain evidence="7 8">M25</strain>
    </source>
</reference>
<dbReference type="KEGG" id="dni:HX89_07670"/>
<evidence type="ECO:0000313" key="8">
    <source>
        <dbReference type="Proteomes" id="UP000027986"/>
    </source>
</evidence>
<gene>
    <name evidence="7" type="ORF">HX89_07670</name>
</gene>
<feature type="compositionally biased region" description="Polar residues" evidence="5">
    <location>
        <begin position="1"/>
        <end position="15"/>
    </location>
</feature>
<dbReference type="RefSeq" id="WP_038568269.1">
    <property type="nucleotide sequence ID" value="NZ_CP008889.1"/>
</dbReference>
<feature type="transmembrane region" description="Helical" evidence="6">
    <location>
        <begin position="32"/>
        <end position="50"/>
    </location>
</feature>
<proteinExistence type="predicted"/>
<keyword evidence="4 6" id="KW-0472">Membrane</keyword>
<comment type="subcellular location">
    <subcellularLocation>
        <location evidence="1">Membrane</location>
        <topology evidence="1">Single-pass membrane protein</topology>
    </subcellularLocation>
</comment>
<dbReference type="SUPFAM" id="SSF55486">
    <property type="entry name" value="Metalloproteases ('zincins'), catalytic domain"/>
    <property type="match status" value="1"/>
</dbReference>
<dbReference type="OrthoDB" id="9774900at2"/>
<keyword evidence="3 6" id="KW-1133">Transmembrane helix</keyword>
<evidence type="ECO:0000256" key="1">
    <source>
        <dbReference type="ARBA" id="ARBA00004167"/>
    </source>
</evidence>
<organism evidence="7 8">
    <name type="scientific">Dermacoccus nishinomiyaensis</name>
    <dbReference type="NCBI Taxonomy" id="1274"/>
    <lineage>
        <taxon>Bacteria</taxon>
        <taxon>Bacillati</taxon>
        <taxon>Actinomycetota</taxon>
        <taxon>Actinomycetes</taxon>
        <taxon>Micrococcales</taxon>
        <taxon>Dermacoccaceae</taxon>
        <taxon>Dermacoccus</taxon>
    </lineage>
</organism>
<dbReference type="Proteomes" id="UP000027986">
    <property type="component" value="Chromosome"/>
</dbReference>
<evidence type="ECO:0000256" key="2">
    <source>
        <dbReference type="ARBA" id="ARBA00022692"/>
    </source>
</evidence>
<accession>A0A075JG22</accession>
<dbReference type="InterPro" id="IPR007343">
    <property type="entry name" value="Uncharacterised_pept_Zn_put"/>
</dbReference>
<sequence length="327" mass="33886">MTFNDNAQLDTSQVTSGGSGGFGGGGMGGGPVVGGIGGLILMLIFALFGGNLTGGSDSSGGGSTGASGSSYGSGLNGYAQDTQDVSGSNDSVAQAIEQCKTGADANRDDTCRIVGTVNAVQDYWGTALPQFTNGRTQYENVPTVIFSGQTSSGCGTASSQMGPFYCPSDRKVYIDAAFFQELTNKYGADGGALAKEYVVAHEYGHHVQDLLGALGRAQQDPKGAESGSVRTELQADCYAGIWVAHATESKDRNGNTLLKPVTDHDIKSALSAASAVGDDRIQQKAQGRVTPESWTHGSSEARQKWFMTGYETGDLNSCDTFNVDSVE</sequence>
<evidence type="ECO:0000256" key="5">
    <source>
        <dbReference type="SAM" id="MobiDB-lite"/>
    </source>
</evidence>
<dbReference type="HOGENOM" id="CLU_059329_1_0_11"/>
<keyword evidence="2 6" id="KW-0812">Transmembrane</keyword>
<protein>
    <submittedName>
        <fullName evidence="7">Membrane protein</fullName>
    </submittedName>
</protein>
<dbReference type="GO" id="GO:0016020">
    <property type="term" value="C:membrane"/>
    <property type="evidence" value="ECO:0007669"/>
    <property type="project" value="UniProtKB-SubCell"/>
</dbReference>
<dbReference type="PANTHER" id="PTHR30168:SF0">
    <property type="entry name" value="INNER MEMBRANE PROTEIN"/>
    <property type="match status" value="1"/>
</dbReference>
<evidence type="ECO:0000256" key="6">
    <source>
        <dbReference type="SAM" id="Phobius"/>
    </source>
</evidence>
<evidence type="ECO:0000256" key="3">
    <source>
        <dbReference type="ARBA" id="ARBA00022989"/>
    </source>
</evidence>
<dbReference type="eggNOG" id="COG2321">
    <property type="taxonomic scope" value="Bacteria"/>
</dbReference>
<keyword evidence="8" id="KW-1185">Reference proteome</keyword>
<name>A0A075JG22_9MICO</name>
<evidence type="ECO:0000256" key="4">
    <source>
        <dbReference type="ARBA" id="ARBA00023136"/>
    </source>
</evidence>
<dbReference type="PANTHER" id="PTHR30168">
    <property type="entry name" value="PUTATIVE MEMBRANE PROTEIN YPFJ"/>
    <property type="match status" value="1"/>
</dbReference>
<dbReference type="EMBL" id="CP008889">
    <property type="protein sequence ID" value="AIF40839.1"/>
    <property type="molecule type" value="Genomic_DNA"/>
</dbReference>
<dbReference type="AlphaFoldDB" id="A0A075JG22"/>
<feature type="region of interest" description="Disordered" evidence="5">
    <location>
        <begin position="1"/>
        <end position="22"/>
    </location>
</feature>
<dbReference type="Pfam" id="PF04228">
    <property type="entry name" value="Zn_peptidase"/>
    <property type="match status" value="1"/>
</dbReference>
<evidence type="ECO:0000313" key="7">
    <source>
        <dbReference type="EMBL" id="AIF40839.1"/>
    </source>
</evidence>